<protein>
    <recommendedName>
        <fullName evidence="2">phosphoribosylaminoimidazole carboxylase</fullName>
        <ecNumber evidence="2">4.1.1.21</ecNumber>
    </recommendedName>
</protein>
<sequence length="70" mass="7865">MPRGIPVATVAINNSTNAALLAIRILGAYDSKWLTEMNQYMLNMETEVLGKAETLEEIGYEDYLTDKLKK</sequence>
<proteinExistence type="predicted"/>
<evidence type="ECO:0000313" key="6">
    <source>
        <dbReference type="Proteomes" id="UP000536275"/>
    </source>
</evidence>
<dbReference type="Gene3D" id="3.40.50.1970">
    <property type="match status" value="1"/>
</dbReference>
<evidence type="ECO:0000256" key="3">
    <source>
        <dbReference type="ARBA" id="ARBA00022755"/>
    </source>
</evidence>
<evidence type="ECO:0000256" key="1">
    <source>
        <dbReference type="ARBA" id="ARBA00004747"/>
    </source>
</evidence>
<dbReference type="AlphaFoldDB" id="A0A8H6F5L6"/>
<dbReference type="Pfam" id="PF00731">
    <property type="entry name" value="AIRC"/>
    <property type="match status" value="1"/>
</dbReference>
<reference evidence="5 6" key="1">
    <citation type="submission" date="2020-03" db="EMBL/GenBank/DDBJ databases">
        <title>FDA dAtabase for Regulatory Grade micrObial Sequences (FDA-ARGOS): Supporting development and validation of Infectious Disease Dx tests.</title>
        <authorList>
            <person name="Campos J."/>
            <person name="Goldberg B."/>
            <person name="Tallon L."/>
            <person name="Sadzewicz L."/>
            <person name="Vavikolanu K."/>
            <person name="Mehta A."/>
            <person name="Aluvathingal J."/>
            <person name="Nadendla S."/>
            <person name="Nandy P."/>
            <person name="Geyer C."/>
            <person name="Yan Y."/>
            <person name="Sichtig H."/>
        </authorList>
    </citation>
    <scope>NUCLEOTIDE SEQUENCE [LARGE SCALE GENOMIC DNA]</scope>
    <source>
        <strain evidence="5 6">FDAARGOS_656</strain>
    </source>
</reference>
<dbReference type="PANTHER" id="PTHR23046:SF2">
    <property type="entry name" value="PHOSPHORIBOSYLAMINOIMIDAZOLE CARBOXYLASE"/>
    <property type="match status" value="1"/>
</dbReference>
<evidence type="ECO:0000313" key="5">
    <source>
        <dbReference type="EMBL" id="KAF6072270.1"/>
    </source>
</evidence>
<evidence type="ECO:0000256" key="2">
    <source>
        <dbReference type="ARBA" id="ARBA00012329"/>
    </source>
</evidence>
<dbReference type="PANTHER" id="PTHR23046">
    <property type="entry name" value="PHOSPHORIBOSYLAMINOIMIDAZOLE CARBOXYLASE CATALYTIC SUBUNIT"/>
    <property type="match status" value="1"/>
</dbReference>
<dbReference type="EMBL" id="JABWAD010000007">
    <property type="protein sequence ID" value="KAF6072270.1"/>
    <property type="molecule type" value="Genomic_DNA"/>
</dbReference>
<dbReference type="InterPro" id="IPR024694">
    <property type="entry name" value="PurE_prokaryotes"/>
</dbReference>
<name>A0A8H6F5L6_CANAX</name>
<accession>A0A8H6F5L6</accession>
<dbReference type="SUPFAM" id="SSF52255">
    <property type="entry name" value="N5-CAIR mutase (phosphoribosylaminoimidazole carboxylase, PurE)"/>
    <property type="match status" value="1"/>
</dbReference>
<dbReference type="Proteomes" id="UP000536275">
    <property type="component" value="Unassembled WGS sequence"/>
</dbReference>
<dbReference type="GO" id="GO:0006189">
    <property type="term" value="P:'de novo' IMP biosynthetic process"/>
    <property type="evidence" value="ECO:0007669"/>
    <property type="project" value="UniProtKB-UniPathway"/>
</dbReference>
<evidence type="ECO:0000259" key="4">
    <source>
        <dbReference type="Pfam" id="PF00731"/>
    </source>
</evidence>
<dbReference type="GO" id="GO:0004638">
    <property type="term" value="F:phosphoribosylaminoimidazole carboxylase activity"/>
    <property type="evidence" value="ECO:0007669"/>
    <property type="project" value="UniProtKB-EC"/>
</dbReference>
<organism evidence="5 6">
    <name type="scientific">Candida albicans</name>
    <name type="common">Yeast</name>
    <dbReference type="NCBI Taxonomy" id="5476"/>
    <lineage>
        <taxon>Eukaryota</taxon>
        <taxon>Fungi</taxon>
        <taxon>Dikarya</taxon>
        <taxon>Ascomycota</taxon>
        <taxon>Saccharomycotina</taxon>
        <taxon>Pichiomycetes</taxon>
        <taxon>Debaryomycetaceae</taxon>
        <taxon>Candida/Lodderomyces clade</taxon>
        <taxon>Candida</taxon>
    </lineage>
</organism>
<keyword evidence="3" id="KW-0658">Purine biosynthesis</keyword>
<comment type="pathway">
    <text evidence="1">Purine metabolism; IMP biosynthesis via de novo pathway; 5-amino-1-(5-phospho-D-ribosyl)imidazole-4-carboxylate from 5-amino-1-(5-phospho-D-ribosyl)imidazole (carboxylase route): step 1/1.</text>
</comment>
<dbReference type="InterPro" id="IPR000031">
    <property type="entry name" value="PurE_dom"/>
</dbReference>
<gene>
    <name evidence="5" type="ORF">FOB64_000321</name>
</gene>
<dbReference type="EC" id="4.1.1.21" evidence="2"/>
<dbReference type="UniPathway" id="UPA00074">
    <property type="reaction ID" value="UER00130"/>
</dbReference>
<comment type="caution">
    <text evidence="5">The sequence shown here is derived from an EMBL/GenBank/DDBJ whole genome shotgun (WGS) entry which is preliminary data.</text>
</comment>
<feature type="domain" description="PurE" evidence="4">
    <location>
        <begin position="1"/>
        <end position="46"/>
    </location>
</feature>